<keyword evidence="2" id="KW-1185">Reference proteome</keyword>
<dbReference type="EMBL" id="FOBF01000001">
    <property type="protein sequence ID" value="SEK33781.1"/>
    <property type="molecule type" value="Genomic_DNA"/>
</dbReference>
<sequence length="43" mass="4539">MRSRLLRPAADGWPVRCEDGAHAIAPGVNGNAPAWEGSERVAP</sequence>
<protein>
    <submittedName>
        <fullName evidence="1">Uncharacterized protein</fullName>
    </submittedName>
</protein>
<dbReference type="AlphaFoldDB" id="A0A1H7G6M9"/>
<evidence type="ECO:0000313" key="2">
    <source>
        <dbReference type="Proteomes" id="UP000198953"/>
    </source>
</evidence>
<accession>A0A1H7G6M9</accession>
<gene>
    <name evidence="1" type="ORF">SAMN05660976_00303</name>
</gene>
<proteinExistence type="predicted"/>
<name>A0A1H7G6M9_9ACTN</name>
<dbReference type="Proteomes" id="UP000198953">
    <property type="component" value="Unassembled WGS sequence"/>
</dbReference>
<reference evidence="1 2" key="1">
    <citation type="submission" date="2016-10" db="EMBL/GenBank/DDBJ databases">
        <authorList>
            <person name="de Groot N.N."/>
        </authorList>
    </citation>
    <scope>NUCLEOTIDE SEQUENCE [LARGE SCALE GENOMIC DNA]</scope>
    <source>
        <strain evidence="1 2">DSM 43357</strain>
    </source>
</reference>
<organism evidence="1 2">
    <name type="scientific">Nonomuraea pusilla</name>
    <dbReference type="NCBI Taxonomy" id="46177"/>
    <lineage>
        <taxon>Bacteria</taxon>
        <taxon>Bacillati</taxon>
        <taxon>Actinomycetota</taxon>
        <taxon>Actinomycetes</taxon>
        <taxon>Streptosporangiales</taxon>
        <taxon>Streptosporangiaceae</taxon>
        <taxon>Nonomuraea</taxon>
    </lineage>
</organism>
<evidence type="ECO:0000313" key="1">
    <source>
        <dbReference type="EMBL" id="SEK33781.1"/>
    </source>
</evidence>